<evidence type="ECO:0000313" key="3">
    <source>
        <dbReference type="EMBL" id="KAF5750746.1"/>
    </source>
</evidence>
<comment type="caution">
    <text evidence="3">The sequence shown here is derived from an EMBL/GenBank/DDBJ whole genome shotgun (WGS) entry which is preliminary data.</text>
</comment>
<evidence type="ECO:0000313" key="4">
    <source>
        <dbReference type="Proteomes" id="UP000593562"/>
    </source>
</evidence>
<dbReference type="InterPro" id="IPR027443">
    <property type="entry name" value="IPNS-like_sf"/>
</dbReference>
<dbReference type="AlphaFoldDB" id="A0A7J7DXC1"/>
<keyword evidence="3" id="KW-0560">Oxidoreductase</keyword>
<dbReference type="EMBL" id="JAAARO010000003">
    <property type="protein sequence ID" value="KAF5750746.1"/>
    <property type="molecule type" value="Genomic_DNA"/>
</dbReference>
<accession>A0A7J7DXC1</accession>
<dbReference type="InParanoid" id="A0A7J7DXC1"/>
<gene>
    <name evidence="3" type="ORF">HS088_TW03G01085</name>
</gene>
<dbReference type="Gene3D" id="2.60.120.330">
    <property type="entry name" value="B-lactam Antibiotic, Isopenicillin N Synthase, Chain"/>
    <property type="match status" value="1"/>
</dbReference>
<sequence>MANLRRRSRLTIPAPPPSPIPTGRGSRSAGNKTLSHYLEKTSQVPELSLPEPHFPPIASQKIPESIDYRLLTSRSSDSLDRLLISAREFGAFRATCHGIDGEELRLLIEENKEAFRVRDEEDTVLRRDSGGGDERSDEEIVWVRPGTERRAWAREFVGTESHRSFRENTGNVSTKIERIAEDLLQIMEENIPNKQIRKRKPEMESVISFRRHKHVDIIEQTSPPTSSKNTNSKSSDYILSLILPSSKSKVSIQTESGPICFYLGPDTILATFGKQIEEWSLGVFKCVSGDDDMTCEPDLLEEASFTIQLKRFSLSSENSFERGKTISIACQMLIAFLLYNIFVFISSKA</sequence>
<keyword evidence="2" id="KW-0812">Transmembrane</keyword>
<dbReference type="Proteomes" id="UP000593562">
    <property type="component" value="Unassembled WGS sequence"/>
</dbReference>
<organism evidence="3 4">
    <name type="scientific">Tripterygium wilfordii</name>
    <name type="common">Thunder God vine</name>
    <dbReference type="NCBI Taxonomy" id="458696"/>
    <lineage>
        <taxon>Eukaryota</taxon>
        <taxon>Viridiplantae</taxon>
        <taxon>Streptophyta</taxon>
        <taxon>Embryophyta</taxon>
        <taxon>Tracheophyta</taxon>
        <taxon>Spermatophyta</taxon>
        <taxon>Magnoliopsida</taxon>
        <taxon>eudicotyledons</taxon>
        <taxon>Gunneridae</taxon>
        <taxon>Pentapetalae</taxon>
        <taxon>rosids</taxon>
        <taxon>fabids</taxon>
        <taxon>Celastrales</taxon>
        <taxon>Celastraceae</taxon>
        <taxon>Tripterygium</taxon>
    </lineage>
</organism>
<feature type="region of interest" description="Disordered" evidence="1">
    <location>
        <begin position="1"/>
        <end position="34"/>
    </location>
</feature>
<feature type="transmembrane region" description="Helical" evidence="2">
    <location>
        <begin position="326"/>
        <end position="345"/>
    </location>
</feature>
<dbReference type="OrthoDB" id="1523082at2759"/>
<dbReference type="GO" id="GO:0051213">
    <property type="term" value="F:dioxygenase activity"/>
    <property type="evidence" value="ECO:0007669"/>
    <property type="project" value="UniProtKB-KW"/>
</dbReference>
<keyword evidence="2" id="KW-0472">Membrane</keyword>
<keyword evidence="2" id="KW-1133">Transmembrane helix</keyword>
<name>A0A7J7DXC1_TRIWF</name>
<protein>
    <submittedName>
        <fullName evidence="3">Gibberellin 2-beta-dioxygenase 8-like</fullName>
    </submittedName>
</protein>
<dbReference type="FunCoup" id="A0A7J7DXC1">
    <property type="interactions" value="217"/>
</dbReference>
<dbReference type="PANTHER" id="PTHR34945:SF4">
    <property type="entry name" value="2-OXOGLUTARATE (2OG) AND FE(II)-DEPENDENT OXYGENASE SUPERFAMILY PROTEIN"/>
    <property type="match status" value="1"/>
</dbReference>
<evidence type="ECO:0000256" key="1">
    <source>
        <dbReference type="SAM" id="MobiDB-lite"/>
    </source>
</evidence>
<dbReference type="SUPFAM" id="SSF51197">
    <property type="entry name" value="Clavaminate synthase-like"/>
    <property type="match status" value="1"/>
</dbReference>
<dbReference type="PANTHER" id="PTHR34945">
    <property type="entry name" value="2-OXOGLUTARATE (2OG) AND FE(II)-DEPENDENT OXYGENASE SUPERFAMILY PROTEIN"/>
    <property type="match status" value="1"/>
</dbReference>
<keyword evidence="3" id="KW-0223">Dioxygenase</keyword>
<evidence type="ECO:0000256" key="2">
    <source>
        <dbReference type="SAM" id="Phobius"/>
    </source>
</evidence>
<proteinExistence type="predicted"/>
<keyword evidence="4" id="KW-1185">Reference proteome</keyword>
<reference evidence="3 4" key="1">
    <citation type="journal article" date="2020" name="Nat. Commun.">
        <title>Genome of Tripterygium wilfordii and identification of cytochrome P450 involved in triptolide biosynthesis.</title>
        <authorList>
            <person name="Tu L."/>
            <person name="Su P."/>
            <person name="Zhang Z."/>
            <person name="Gao L."/>
            <person name="Wang J."/>
            <person name="Hu T."/>
            <person name="Zhou J."/>
            <person name="Zhang Y."/>
            <person name="Zhao Y."/>
            <person name="Liu Y."/>
            <person name="Song Y."/>
            <person name="Tong Y."/>
            <person name="Lu Y."/>
            <person name="Yang J."/>
            <person name="Xu C."/>
            <person name="Jia M."/>
            <person name="Peters R.J."/>
            <person name="Huang L."/>
            <person name="Gao W."/>
        </authorList>
    </citation>
    <scope>NUCLEOTIDE SEQUENCE [LARGE SCALE GENOMIC DNA]</scope>
    <source>
        <strain evidence="4">cv. XIE 37</strain>
        <tissue evidence="3">Leaf</tissue>
    </source>
</reference>